<protein>
    <submittedName>
        <fullName evidence="2">Uncharacterized protein</fullName>
    </submittedName>
</protein>
<keyword evidence="3" id="KW-1185">Reference proteome</keyword>
<dbReference type="AlphaFoldDB" id="A0A8H6HVG7"/>
<evidence type="ECO:0000313" key="2">
    <source>
        <dbReference type="EMBL" id="KAF6753939.1"/>
    </source>
</evidence>
<dbReference type="Proteomes" id="UP000521943">
    <property type="component" value="Unassembled WGS sequence"/>
</dbReference>
<keyword evidence="1" id="KW-0812">Transmembrane</keyword>
<comment type="caution">
    <text evidence="2">The sequence shown here is derived from an EMBL/GenBank/DDBJ whole genome shotgun (WGS) entry which is preliminary data.</text>
</comment>
<proteinExistence type="predicted"/>
<gene>
    <name evidence="2" type="ORF">DFP72DRAFT_1127682</name>
</gene>
<name>A0A8H6HVG7_9AGAR</name>
<feature type="transmembrane region" description="Helical" evidence="1">
    <location>
        <begin position="70"/>
        <end position="90"/>
    </location>
</feature>
<organism evidence="2 3">
    <name type="scientific">Ephemerocybe angulata</name>
    <dbReference type="NCBI Taxonomy" id="980116"/>
    <lineage>
        <taxon>Eukaryota</taxon>
        <taxon>Fungi</taxon>
        <taxon>Dikarya</taxon>
        <taxon>Basidiomycota</taxon>
        <taxon>Agaricomycotina</taxon>
        <taxon>Agaricomycetes</taxon>
        <taxon>Agaricomycetidae</taxon>
        <taxon>Agaricales</taxon>
        <taxon>Agaricineae</taxon>
        <taxon>Psathyrellaceae</taxon>
        <taxon>Ephemerocybe</taxon>
    </lineage>
</organism>
<feature type="transmembrane region" description="Helical" evidence="1">
    <location>
        <begin position="99"/>
        <end position="119"/>
    </location>
</feature>
<dbReference type="EMBL" id="JACGCI010000037">
    <property type="protein sequence ID" value="KAF6753939.1"/>
    <property type="molecule type" value="Genomic_DNA"/>
</dbReference>
<keyword evidence="1" id="KW-0472">Membrane</keyword>
<evidence type="ECO:0000256" key="1">
    <source>
        <dbReference type="SAM" id="Phobius"/>
    </source>
</evidence>
<keyword evidence="1" id="KW-1133">Transmembrane helix</keyword>
<sequence>MSSQTGLNNLTELTFSILTNRERYEKAFCINPPDDFCPFGVPCPNPDVTGIGQQISTVVLAYIPWLQRPLLYAHLSVLYSLLIAGLVSVLKGELSRGDGIFVIVTVASPASLYLWYYSIKSIWKADDFPIEQGNKGKPANQSMEVKILRLVSLGSLVFEIAMICVLFIPKVKNIKFPQTACDMAYGTRALWYNVAWELPVAIQLVCMQSRHLWAQYECQWRTLIQITVSGQSSRAFSTLGAQWRRSLSRIT</sequence>
<reference evidence="2 3" key="1">
    <citation type="submission" date="2020-07" db="EMBL/GenBank/DDBJ databases">
        <title>Comparative genomics of pyrophilous fungi reveals a link between fire events and developmental genes.</title>
        <authorList>
            <consortium name="DOE Joint Genome Institute"/>
            <person name="Steindorff A.S."/>
            <person name="Carver A."/>
            <person name="Calhoun S."/>
            <person name="Stillman K."/>
            <person name="Liu H."/>
            <person name="Lipzen A."/>
            <person name="Pangilinan J."/>
            <person name="Labutti K."/>
            <person name="Bruns T.D."/>
            <person name="Grigoriev I.V."/>
        </authorList>
    </citation>
    <scope>NUCLEOTIDE SEQUENCE [LARGE SCALE GENOMIC DNA]</scope>
    <source>
        <strain evidence="2 3">CBS 144469</strain>
    </source>
</reference>
<accession>A0A8H6HVG7</accession>
<evidence type="ECO:0000313" key="3">
    <source>
        <dbReference type="Proteomes" id="UP000521943"/>
    </source>
</evidence>
<dbReference type="OrthoDB" id="3234297at2759"/>
<feature type="transmembrane region" description="Helical" evidence="1">
    <location>
        <begin position="147"/>
        <end position="168"/>
    </location>
</feature>